<evidence type="ECO:0000313" key="11">
    <source>
        <dbReference type="Proteomes" id="UP001201812"/>
    </source>
</evidence>
<feature type="domain" description="MRH" evidence="9">
    <location>
        <begin position="88"/>
        <end position="214"/>
    </location>
</feature>
<evidence type="ECO:0000256" key="4">
    <source>
        <dbReference type="ARBA" id="ARBA00023157"/>
    </source>
</evidence>
<dbReference type="SUPFAM" id="SSF50911">
    <property type="entry name" value="Mannose 6-phosphate receptor domain"/>
    <property type="match status" value="2"/>
</dbReference>
<dbReference type="InterPro" id="IPR012913">
    <property type="entry name" value="OS9-like_dom"/>
</dbReference>
<dbReference type="InterPro" id="IPR045149">
    <property type="entry name" value="OS-9-like"/>
</dbReference>
<dbReference type="PANTHER" id="PTHR15414">
    <property type="entry name" value="OS-9-RELATED"/>
    <property type="match status" value="1"/>
</dbReference>
<evidence type="ECO:0000259" key="9">
    <source>
        <dbReference type="PROSITE" id="PS51914"/>
    </source>
</evidence>
<evidence type="ECO:0000256" key="8">
    <source>
        <dbReference type="SAM" id="MobiDB-lite"/>
    </source>
</evidence>
<dbReference type="GO" id="GO:0005788">
    <property type="term" value="C:endoplasmic reticulum lumen"/>
    <property type="evidence" value="ECO:0007669"/>
    <property type="project" value="TreeGrafter"/>
</dbReference>
<feature type="region of interest" description="Disordered" evidence="8">
    <location>
        <begin position="302"/>
        <end position="332"/>
    </location>
</feature>
<comment type="subcellular location">
    <subcellularLocation>
        <location evidence="1">Endoplasmic reticulum</location>
    </subcellularLocation>
</comment>
<feature type="domain" description="MRH" evidence="9">
    <location>
        <begin position="342"/>
        <end position="469"/>
    </location>
</feature>
<keyword evidence="2" id="KW-0732">Signal</keyword>
<comment type="function">
    <text evidence="5">Probable lectin that binds selectively to improperly folded lumenal proteins. May function in endoplasmic reticulum quality control and endoplasmic reticulum-associated degradation (ERAD) of both non-glycosylated proteins and glycoproteins.</text>
</comment>
<dbReference type="PROSITE" id="PS51914">
    <property type="entry name" value="MRH"/>
    <property type="match status" value="2"/>
</dbReference>
<dbReference type="EMBL" id="JAKKPZ010000004">
    <property type="protein sequence ID" value="KAI1722291.1"/>
    <property type="molecule type" value="Genomic_DNA"/>
</dbReference>
<evidence type="ECO:0000256" key="6">
    <source>
        <dbReference type="ARBA" id="ARBA00041108"/>
    </source>
</evidence>
<feature type="compositionally biased region" description="Basic and acidic residues" evidence="8">
    <location>
        <begin position="597"/>
        <end position="614"/>
    </location>
</feature>
<accession>A0AAD4NF76</accession>
<dbReference type="FunFam" id="2.70.130.10:FF:000001">
    <property type="entry name" value="Endoplasmic reticulum lectin 1"/>
    <property type="match status" value="1"/>
</dbReference>
<reference evidence="10" key="1">
    <citation type="submission" date="2022-01" db="EMBL/GenBank/DDBJ databases">
        <title>Genome Sequence Resource for Two Populations of Ditylenchus destructor, the Migratory Endoparasitic Phytonematode.</title>
        <authorList>
            <person name="Zhang H."/>
            <person name="Lin R."/>
            <person name="Xie B."/>
        </authorList>
    </citation>
    <scope>NUCLEOTIDE SEQUENCE</scope>
    <source>
        <strain evidence="10">BazhouSP</strain>
    </source>
</reference>
<evidence type="ECO:0000256" key="1">
    <source>
        <dbReference type="ARBA" id="ARBA00004240"/>
    </source>
</evidence>
<keyword evidence="4" id="KW-1015">Disulfide bond</keyword>
<dbReference type="GO" id="GO:0030968">
    <property type="term" value="P:endoplasmic reticulum unfolded protein response"/>
    <property type="evidence" value="ECO:0007669"/>
    <property type="project" value="InterPro"/>
</dbReference>
<feature type="compositionally biased region" description="Low complexity" evidence="8">
    <location>
        <begin position="311"/>
        <end position="320"/>
    </location>
</feature>
<proteinExistence type="predicted"/>
<dbReference type="InterPro" id="IPR009011">
    <property type="entry name" value="Man6P_isomerase_rcpt-bd_dom_sf"/>
</dbReference>
<dbReference type="Pfam" id="PF07915">
    <property type="entry name" value="PRKCSH"/>
    <property type="match status" value="2"/>
</dbReference>
<organism evidence="10 11">
    <name type="scientific">Ditylenchus destructor</name>
    <dbReference type="NCBI Taxonomy" id="166010"/>
    <lineage>
        <taxon>Eukaryota</taxon>
        <taxon>Metazoa</taxon>
        <taxon>Ecdysozoa</taxon>
        <taxon>Nematoda</taxon>
        <taxon>Chromadorea</taxon>
        <taxon>Rhabditida</taxon>
        <taxon>Tylenchina</taxon>
        <taxon>Tylenchomorpha</taxon>
        <taxon>Sphaerularioidea</taxon>
        <taxon>Anguinidae</taxon>
        <taxon>Anguininae</taxon>
        <taxon>Ditylenchus</taxon>
    </lineage>
</organism>
<dbReference type="Proteomes" id="UP001201812">
    <property type="component" value="Unassembled WGS sequence"/>
</dbReference>
<evidence type="ECO:0000256" key="3">
    <source>
        <dbReference type="ARBA" id="ARBA00022824"/>
    </source>
</evidence>
<comment type="caution">
    <text evidence="10">The sequence shown here is derived from an EMBL/GenBank/DDBJ whole genome shotgun (WGS) entry which is preliminary data.</text>
</comment>
<dbReference type="GO" id="GO:0030970">
    <property type="term" value="P:retrograde protein transport, ER to cytosol"/>
    <property type="evidence" value="ECO:0007669"/>
    <property type="project" value="TreeGrafter"/>
</dbReference>
<dbReference type="PANTHER" id="PTHR15414:SF0">
    <property type="entry name" value="ENDOPLASMIC RETICULUM LECTIN 1"/>
    <property type="match status" value="1"/>
</dbReference>
<name>A0AAD4NF76_9BILA</name>
<dbReference type="Gene3D" id="2.70.130.10">
    <property type="entry name" value="Mannose-6-phosphate receptor binding domain"/>
    <property type="match status" value="2"/>
</dbReference>
<feature type="compositionally biased region" description="Basic and acidic residues" evidence="8">
    <location>
        <begin position="578"/>
        <end position="587"/>
    </location>
</feature>
<feature type="compositionally biased region" description="Basic and acidic residues" evidence="8">
    <location>
        <begin position="548"/>
        <end position="557"/>
    </location>
</feature>
<evidence type="ECO:0000256" key="2">
    <source>
        <dbReference type="ARBA" id="ARBA00022729"/>
    </source>
</evidence>
<dbReference type="InterPro" id="IPR044865">
    <property type="entry name" value="MRH_dom"/>
</dbReference>
<feature type="compositionally biased region" description="Acidic residues" evidence="8">
    <location>
        <begin position="533"/>
        <end position="546"/>
    </location>
</feature>
<protein>
    <recommendedName>
        <fullName evidence="6">Endoplasmic reticulum lectin 1</fullName>
    </recommendedName>
    <alternativeName>
        <fullName evidence="7">ER lectin</fullName>
    </alternativeName>
</protein>
<dbReference type="AlphaFoldDB" id="A0AAD4NF76"/>
<evidence type="ECO:0000313" key="10">
    <source>
        <dbReference type="EMBL" id="KAI1722291.1"/>
    </source>
</evidence>
<evidence type="ECO:0000256" key="7">
    <source>
        <dbReference type="ARBA" id="ARBA00041661"/>
    </source>
</evidence>
<keyword evidence="11" id="KW-1185">Reference proteome</keyword>
<keyword evidence="3" id="KW-0256">Endoplasmic reticulum</keyword>
<feature type="region of interest" description="Disordered" evidence="8">
    <location>
        <begin position="577"/>
        <end position="648"/>
    </location>
</feature>
<feature type="region of interest" description="Disordered" evidence="8">
    <location>
        <begin position="519"/>
        <end position="561"/>
    </location>
</feature>
<feature type="compositionally biased region" description="Basic and acidic residues" evidence="8">
    <location>
        <begin position="637"/>
        <end position="648"/>
    </location>
</feature>
<evidence type="ECO:0000256" key="5">
    <source>
        <dbReference type="ARBA" id="ARBA00037585"/>
    </source>
</evidence>
<gene>
    <name evidence="10" type="ORF">DdX_04603</name>
</gene>
<feature type="compositionally biased region" description="Polar residues" evidence="8">
    <location>
        <begin position="321"/>
        <end position="331"/>
    </location>
</feature>
<sequence>MFVSAYEGLEYLRALDDFIAYRVSFKPHEDELKYKDSTASENWVSMMSPDEDEYRCLLPTIQPSSRKRIEAYSGPSPAELLQPIYDDGTCSYRMEAYWLYELCHGRYMLQYHEDKETKTRTEYYLGNYNKVQAEAEAKKFDQLNPPTKKFGEEKLPYFPVTYTQGTTCDLTNKPRTTTVFYVCDESSKNQVHSLSEVSSCNYEVVVMTNRLCAHPSFQKPLTKEHEIHCFPSNPEQMNPKPKSLVQLEKENTNSFFQEFSLLKGATIVKGTKDIFNKLMQAGESDDEFDQLNMILEALKTSTKTLTERDNQGSGDDSSSQTSKPTAPTTSDKMLMEQFWKGKACLSGGSGWWKHEICYGRSVVQFHEEVGKERVNIVLGVFHKNIHRKWAEEHPHKVVKKDNGKVYQVSNMYSQGDLCAETGAHRSCEVRLRCREQSPGLSPSKVLIYLLEPETCSYILVVESAMLCDGLQNVDEHGILPEMPELEEFETLHEPRKVSSKEHSTVVQVIKDENLESAVRKNKAIDEDGPANSDIDDEKLDREDAELGSETKPKKKSENLGSLEDLLSEPIIELIQKYSHFEEDGTEKTRKKKTKTYNSHEEEKYSDGYHEERTKYGGSHELSDSHEELPNDEEEDEEQRHSQKYKPEL</sequence>